<evidence type="ECO:0000313" key="4">
    <source>
        <dbReference type="Proteomes" id="UP000033651"/>
    </source>
</evidence>
<reference evidence="3 4" key="1">
    <citation type="submission" date="2015-03" db="EMBL/GenBank/DDBJ databases">
        <title>Draft genome sequence of Luteibacter yeojuensis strain SU11.</title>
        <authorList>
            <person name="Sulaiman J."/>
            <person name="Priya K."/>
            <person name="Chan K.-G."/>
        </authorList>
    </citation>
    <scope>NUCLEOTIDE SEQUENCE [LARGE SCALE GENOMIC DNA]</scope>
    <source>
        <strain evidence="3 4">SU11</strain>
    </source>
</reference>
<dbReference type="Proteomes" id="UP000033651">
    <property type="component" value="Unassembled WGS sequence"/>
</dbReference>
<proteinExistence type="inferred from homology"/>
<evidence type="ECO:0000259" key="2">
    <source>
        <dbReference type="Pfam" id="PF00535"/>
    </source>
</evidence>
<dbReference type="Gene3D" id="3.90.550.10">
    <property type="entry name" value="Spore Coat Polysaccharide Biosynthesis Protein SpsA, Chain A"/>
    <property type="match status" value="1"/>
</dbReference>
<keyword evidence="4" id="KW-1185">Reference proteome</keyword>
<dbReference type="EMBL" id="JZRB01000014">
    <property type="protein sequence ID" value="KJV35747.1"/>
    <property type="molecule type" value="Genomic_DNA"/>
</dbReference>
<dbReference type="CDD" id="cd02511">
    <property type="entry name" value="Beta4Glucosyltransferase"/>
    <property type="match status" value="1"/>
</dbReference>
<dbReference type="SUPFAM" id="SSF53448">
    <property type="entry name" value="Nucleotide-diphospho-sugar transferases"/>
    <property type="match status" value="1"/>
</dbReference>
<dbReference type="PANTHER" id="PTHR43630">
    <property type="entry name" value="POLY-BETA-1,6-N-ACETYL-D-GLUCOSAMINE SYNTHASE"/>
    <property type="match status" value="1"/>
</dbReference>
<dbReference type="Pfam" id="PF00535">
    <property type="entry name" value="Glycos_transf_2"/>
    <property type="match status" value="1"/>
</dbReference>
<feature type="domain" description="Glycosyltransferase 2-like" evidence="2">
    <location>
        <begin position="7"/>
        <end position="132"/>
    </location>
</feature>
<dbReference type="InterPro" id="IPR001173">
    <property type="entry name" value="Glyco_trans_2-like"/>
</dbReference>
<gene>
    <name evidence="3" type="ORF">VI08_07055</name>
</gene>
<dbReference type="OrthoDB" id="9815923at2"/>
<protein>
    <submittedName>
        <fullName evidence="3">Lipopolysaccharide biosynthesis protein</fullName>
    </submittedName>
</protein>
<organism evidence="3 4">
    <name type="scientific">Luteibacter yeojuensis</name>
    <dbReference type="NCBI Taxonomy" id="345309"/>
    <lineage>
        <taxon>Bacteria</taxon>
        <taxon>Pseudomonadati</taxon>
        <taxon>Pseudomonadota</taxon>
        <taxon>Gammaproteobacteria</taxon>
        <taxon>Lysobacterales</taxon>
        <taxon>Rhodanobacteraceae</taxon>
        <taxon>Luteibacter</taxon>
    </lineage>
</organism>
<sequence length="255" mass="29220">MTQRPISLCVITQDEADRIRDCLASASFCDDLVVVDGGSRDETQAIAREMGARVIEHRFEGYRSQKAFAVAQAKNDWVLCLDADERVGDELRAAIEQACDGGFTGAAGYRFYRRNDFFGRFMRHGNAGADKVLRLFDRRRGGWRGPREIHESVSVDGEVKMLAGHLDHFPYRSLAELMGKQERYAHMMAVEEFAKGKRATLAQIIISPMWRFFRGYVLRAGFLDGWRGIVYALLRVEYVRRKYVKLYLLQHGQKP</sequence>
<evidence type="ECO:0000313" key="3">
    <source>
        <dbReference type="EMBL" id="KJV35747.1"/>
    </source>
</evidence>
<name>A0A0F3KXR7_9GAMM</name>
<dbReference type="RefSeq" id="WP_045828844.1">
    <property type="nucleotide sequence ID" value="NZ_JZRB01000014.1"/>
</dbReference>
<accession>A0A0F3KXR7</accession>
<comment type="caution">
    <text evidence="3">The sequence shown here is derived from an EMBL/GenBank/DDBJ whole genome shotgun (WGS) entry which is preliminary data.</text>
</comment>
<dbReference type="AlphaFoldDB" id="A0A0F3KXR7"/>
<dbReference type="PANTHER" id="PTHR43630:SF2">
    <property type="entry name" value="GLYCOSYLTRANSFERASE"/>
    <property type="match status" value="1"/>
</dbReference>
<evidence type="ECO:0000256" key="1">
    <source>
        <dbReference type="ARBA" id="ARBA00038494"/>
    </source>
</evidence>
<comment type="similarity">
    <text evidence="1">Belongs to the glycosyltransferase 2 family. WaaE/KdtX subfamily.</text>
</comment>
<dbReference type="InterPro" id="IPR029044">
    <property type="entry name" value="Nucleotide-diphossugar_trans"/>
</dbReference>
<dbReference type="PATRIC" id="fig|345309.4.peg.615"/>